<dbReference type="PANTHER" id="PTHR33659:SF1">
    <property type="entry name" value="PROTEIN, PUTATIVE-RELATED"/>
    <property type="match status" value="1"/>
</dbReference>
<dbReference type="AlphaFoldDB" id="V7BS60"/>
<organism evidence="2 3">
    <name type="scientific">Phaseolus vulgaris</name>
    <name type="common">Kidney bean</name>
    <name type="synonym">French bean</name>
    <dbReference type="NCBI Taxonomy" id="3885"/>
    <lineage>
        <taxon>Eukaryota</taxon>
        <taxon>Viridiplantae</taxon>
        <taxon>Streptophyta</taxon>
        <taxon>Embryophyta</taxon>
        <taxon>Tracheophyta</taxon>
        <taxon>Spermatophyta</taxon>
        <taxon>Magnoliopsida</taxon>
        <taxon>eudicotyledons</taxon>
        <taxon>Gunneridae</taxon>
        <taxon>Pentapetalae</taxon>
        <taxon>rosids</taxon>
        <taxon>fabids</taxon>
        <taxon>Fabales</taxon>
        <taxon>Fabaceae</taxon>
        <taxon>Papilionoideae</taxon>
        <taxon>50 kb inversion clade</taxon>
        <taxon>NPAAA clade</taxon>
        <taxon>indigoferoid/millettioid clade</taxon>
        <taxon>Phaseoleae</taxon>
        <taxon>Phaseolus</taxon>
    </lineage>
</organism>
<reference evidence="3" key="1">
    <citation type="journal article" date="2014" name="Nat. Genet.">
        <title>A reference genome for common bean and genome-wide analysis of dual domestications.</title>
        <authorList>
            <person name="Schmutz J."/>
            <person name="McClean P.E."/>
            <person name="Mamidi S."/>
            <person name="Wu G.A."/>
            <person name="Cannon S.B."/>
            <person name="Grimwood J."/>
            <person name="Jenkins J."/>
            <person name="Shu S."/>
            <person name="Song Q."/>
            <person name="Chavarro C."/>
            <person name="Torres-Torres M."/>
            <person name="Geffroy V."/>
            <person name="Moghaddam S.M."/>
            <person name="Gao D."/>
            <person name="Abernathy B."/>
            <person name="Barry K."/>
            <person name="Blair M."/>
            <person name="Brick M.A."/>
            <person name="Chovatia M."/>
            <person name="Gepts P."/>
            <person name="Goodstein D.M."/>
            <person name="Gonzales M."/>
            <person name="Hellsten U."/>
            <person name="Hyten D.L."/>
            <person name="Jia G."/>
            <person name="Kelly J.D."/>
            <person name="Kudrna D."/>
            <person name="Lee R."/>
            <person name="Richard M.M."/>
            <person name="Miklas P.N."/>
            <person name="Osorno J.M."/>
            <person name="Rodrigues J."/>
            <person name="Thareau V."/>
            <person name="Urrea C.A."/>
            <person name="Wang M."/>
            <person name="Yu Y."/>
            <person name="Zhang M."/>
            <person name="Wing R.A."/>
            <person name="Cregan P.B."/>
            <person name="Rokhsar D.S."/>
            <person name="Jackson S.A."/>
        </authorList>
    </citation>
    <scope>NUCLEOTIDE SEQUENCE [LARGE SCALE GENOMIC DNA]</scope>
    <source>
        <strain evidence="3">cv. G19833</strain>
    </source>
</reference>
<evidence type="ECO:0000313" key="3">
    <source>
        <dbReference type="Proteomes" id="UP000000226"/>
    </source>
</evidence>
<evidence type="ECO:0000313" key="2">
    <source>
        <dbReference type="EMBL" id="ESW20842.1"/>
    </source>
</evidence>
<keyword evidence="1" id="KW-0812">Transmembrane</keyword>
<evidence type="ECO:0000256" key="1">
    <source>
        <dbReference type="SAM" id="Phobius"/>
    </source>
</evidence>
<accession>V7BS60</accession>
<keyword evidence="1" id="KW-0472">Membrane</keyword>
<dbReference type="eggNOG" id="ENOG502SYSX">
    <property type="taxonomic scope" value="Eukaryota"/>
</dbReference>
<protein>
    <submittedName>
        <fullName evidence="2">Uncharacterized protein</fullName>
    </submittedName>
</protein>
<dbReference type="EMBL" id="CM002292">
    <property type="protein sequence ID" value="ESW20842.1"/>
    <property type="molecule type" value="Genomic_DNA"/>
</dbReference>
<dbReference type="Gramene" id="ESW20842">
    <property type="protein sequence ID" value="ESW20842"/>
    <property type="gene ID" value="PHAVU_005G019200g"/>
</dbReference>
<feature type="transmembrane region" description="Helical" evidence="1">
    <location>
        <begin position="103"/>
        <end position="128"/>
    </location>
</feature>
<keyword evidence="3" id="KW-1185">Reference proteome</keyword>
<gene>
    <name evidence="2" type="ORF">PHAVU_005G019200g</name>
</gene>
<feature type="transmembrane region" description="Helical" evidence="1">
    <location>
        <begin position="72"/>
        <end position="91"/>
    </location>
</feature>
<name>V7BS60_PHAVU</name>
<dbReference type="PANTHER" id="PTHR33659">
    <property type="entry name" value="PROTEIN, PUTATIVE-RELATED-RELATED"/>
    <property type="match status" value="1"/>
</dbReference>
<sequence>MDRRRFLDAVVTELSSSNGYFGFPFAANAKEKTINPFSPLSKKTSHNTFTASFFVLFLSTLFRVMASQAFSVNSFLVALVAALFFAVATAQDLSPAPAPGPDAGAAGSVSSSVAVIGASIVLSMFAIFKH</sequence>
<keyword evidence="1" id="KW-1133">Transmembrane helix</keyword>
<dbReference type="Proteomes" id="UP000000226">
    <property type="component" value="Chromosome 5"/>
</dbReference>
<proteinExistence type="predicted"/>